<feature type="compositionally biased region" description="Low complexity" evidence="2">
    <location>
        <begin position="944"/>
        <end position="956"/>
    </location>
</feature>
<keyword evidence="1" id="KW-0175">Coiled coil</keyword>
<keyword evidence="6" id="KW-1185">Reference proteome</keyword>
<dbReference type="RefSeq" id="WP_145034855.1">
    <property type="nucleotide sequence ID" value="NZ_CP036271.1"/>
</dbReference>
<sequence length="1106" mass="122820">MKFTDFSIDNFGALSKYSLPEIAPGLNVLHGPNGSGKTTLLQFIRGIFAGFAEARRRQLIPPVGSGAAGGTIGVEWGSRRLAVIRHSRPDEYETLAINVRQGVADEGQSLRKQIEAFDDERLSVLFTAGSFDANSVEALISLARQDGIDLSTVVGNERPLSTRLTHLHSRRSLLLREIGEPGRRGELLLLCEAIEREALEIQRQADERKADLLRARVDVEQKLAALDRDIQALDLDWQAVSTDLSECEDRLWNATSRTVVDVVYLQEAETPSVNPRLPEVEELDLRIEHLRKALKDLAASRHELSREAAENAGSDVPDRFAFARRQRDALRVMQMQLQVLSGTVQWLASARLAGSCVCENLGERLGSVVDEMRRQVEFSCQELSRQQTAWKLEQSRTELAAVDACEQGLRKQIDWLRMRREELLEEAAHPLMSRLAHTVTAERQYCGCPQHSATMRATTPKVVTRRTVREREDVVSNARPGDVDLQTALMERQSALWSDWQSAIRLSCELEIRRRRVIEEHRSIDIDAALADCERRLQDARREVDELQAKHTELAAIDDEIRTVESQLVRDKSSRVISEASEHLDLLTLGRYRALRTSEDATKLQIIAENGSPYVASALSRGTLFQVALALRVALVDEYARRGLEFPLVLDDVLVDSDEHRLEAAAHLLSAAAERGRQILFLTCQDHLVDMLEDRGAAIHTLIGATRSRAARAPFVPAAPVVSIAATPATVPSTTEVPQDAPRKVVVTPADLSDDDLRLATEIPSLSASSAALLAHEGIHTLRQVLDLDPRAEATLLARLGISRIDLATWQAEAALLDGLPNVSKEDVRLLAAVGVHGPEKLARFTAEVLWQRIQRFRGSTPQPWHAWIRDRNSWPREDEVAEWIRAARRVRDEQAPREILALARGDAEDDSDNQDPDDQGPKPAGEGDGSSRKRTRRSRRSRFTASSNARSRGSASAETDARYFLTIDSPIVDAPSIGPKTARLLNRAGVQTVIHLLQRDPAELAENIADRAITAEVITGWQQQSRLMCEIPELRGHDAQLLVGCGFPTVDSLATSAPGEAFDAIAMLAKSKTGQRMLRSSAAPEREEIAAWVEFARSRQDRRAA</sequence>
<evidence type="ECO:0000259" key="3">
    <source>
        <dbReference type="Pfam" id="PF13476"/>
    </source>
</evidence>
<dbReference type="InterPro" id="IPR025567">
    <property type="entry name" value="DUF4332"/>
</dbReference>
<proteinExistence type="predicted"/>
<dbReference type="GO" id="GO:0006302">
    <property type="term" value="P:double-strand break repair"/>
    <property type="evidence" value="ECO:0007669"/>
    <property type="project" value="InterPro"/>
</dbReference>
<feature type="domain" description="DUF4332" evidence="4">
    <location>
        <begin position="976"/>
        <end position="1099"/>
    </location>
</feature>
<dbReference type="KEGG" id="ccos:Pan44_55790"/>
<feature type="domain" description="DUF4332" evidence="4">
    <location>
        <begin position="766"/>
        <end position="890"/>
    </location>
</feature>
<organism evidence="5 6">
    <name type="scientific">Caulifigura coniformis</name>
    <dbReference type="NCBI Taxonomy" id="2527983"/>
    <lineage>
        <taxon>Bacteria</taxon>
        <taxon>Pseudomonadati</taxon>
        <taxon>Planctomycetota</taxon>
        <taxon>Planctomycetia</taxon>
        <taxon>Planctomycetales</taxon>
        <taxon>Planctomycetaceae</taxon>
        <taxon>Caulifigura</taxon>
    </lineage>
</organism>
<evidence type="ECO:0000313" key="6">
    <source>
        <dbReference type="Proteomes" id="UP000315700"/>
    </source>
</evidence>
<dbReference type="InParanoid" id="A0A517SN17"/>
<dbReference type="Pfam" id="PF14229">
    <property type="entry name" value="DUF4332"/>
    <property type="match status" value="2"/>
</dbReference>
<dbReference type="Gene3D" id="3.40.50.300">
    <property type="entry name" value="P-loop containing nucleotide triphosphate hydrolases"/>
    <property type="match status" value="2"/>
</dbReference>
<feature type="coiled-coil region" evidence="1">
    <location>
        <begin position="191"/>
        <end position="236"/>
    </location>
</feature>
<dbReference type="Proteomes" id="UP000315700">
    <property type="component" value="Chromosome"/>
</dbReference>
<dbReference type="InterPro" id="IPR038729">
    <property type="entry name" value="Rad50/SbcC_AAA"/>
</dbReference>
<feature type="coiled-coil region" evidence="1">
    <location>
        <begin position="530"/>
        <end position="557"/>
    </location>
</feature>
<name>A0A517SN17_9PLAN</name>
<feature type="compositionally biased region" description="Basic residues" evidence="2">
    <location>
        <begin position="933"/>
        <end position="943"/>
    </location>
</feature>
<dbReference type="EMBL" id="CP036271">
    <property type="protein sequence ID" value="QDT57510.1"/>
    <property type="molecule type" value="Genomic_DNA"/>
</dbReference>
<protein>
    <submittedName>
        <fullName evidence="5">Recombination protein F</fullName>
    </submittedName>
</protein>
<accession>A0A517SN17</accession>
<dbReference type="PANTHER" id="PTHR41259">
    <property type="entry name" value="DOUBLE-STRAND BREAK REPAIR RAD50 ATPASE, PUTATIVE-RELATED"/>
    <property type="match status" value="1"/>
</dbReference>
<dbReference type="GO" id="GO:0016887">
    <property type="term" value="F:ATP hydrolysis activity"/>
    <property type="evidence" value="ECO:0007669"/>
    <property type="project" value="InterPro"/>
</dbReference>
<dbReference type="Pfam" id="PF13476">
    <property type="entry name" value="AAA_23"/>
    <property type="match status" value="1"/>
</dbReference>
<dbReference type="InterPro" id="IPR027417">
    <property type="entry name" value="P-loop_NTPase"/>
</dbReference>
<feature type="compositionally biased region" description="Acidic residues" evidence="2">
    <location>
        <begin position="908"/>
        <end position="919"/>
    </location>
</feature>
<feature type="region of interest" description="Disordered" evidence="2">
    <location>
        <begin position="904"/>
        <end position="956"/>
    </location>
</feature>
<evidence type="ECO:0000256" key="1">
    <source>
        <dbReference type="SAM" id="Coils"/>
    </source>
</evidence>
<dbReference type="AlphaFoldDB" id="A0A517SN17"/>
<evidence type="ECO:0000259" key="4">
    <source>
        <dbReference type="Pfam" id="PF14229"/>
    </source>
</evidence>
<feature type="coiled-coil region" evidence="1">
    <location>
        <begin position="280"/>
        <end position="307"/>
    </location>
</feature>
<reference evidence="5 6" key="1">
    <citation type="submission" date="2019-02" db="EMBL/GenBank/DDBJ databases">
        <title>Deep-cultivation of Planctomycetes and their phenomic and genomic characterization uncovers novel biology.</title>
        <authorList>
            <person name="Wiegand S."/>
            <person name="Jogler M."/>
            <person name="Boedeker C."/>
            <person name="Pinto D."/>
            <person name="Vollmers J."/>
            <person name="Rivas-Marin E."/>
            <person name="Kohn T."/>
            <person name="Peeters S.H."/>
            <person name="Heuer A."/>
            <person name="Rast P."/>
            <person name="Oberbeckmann S."/>
            <person name="Bunk B."/>
            <person name="Jeske O."/>
            <person name="Meyerdierks A."/>
            <person name="Storesund J.E."/>
            <person name="Kallscheuer N."/>
            <person name="Luecker S."/>
            <person name="Lage O.M."/>
            <person name="Pohl T."/>
            <person name="Merkel B.J."/>
            <person name="Hornburger P."/>
            <person name="Mueller R.-W."/>
            <person name="Bruemmer F."/>
            <person name="Labrenz M."/>
            <person name="Spormann A.M."/>
            <person name="Op den Camp H."/>
            <person name="Overmann J."/>
            <person name="Amann R."/>
            <person name="Jetten M.S.M."/>
            <person name="Mascher T."/>
            <person name="Medema M.H."/>
            <person name="Devos D.P."/>
            <person name="Kaster A.-K."/>
            <person name="Ovreas L."/>
            <person name="Rohde M."/>
            <person name="Galperin M.Y."/>
            <person name="Jogler C."/>
        </authorList>
    </citation>
    <scope>NUCLEOTIDE SEQUENCE [LARGE SCALE GENOMIC DNA]</scope>
    <source>
        <strain evidence="5 6">Pan44</strain>
    </source>
</reference>
<evidence type="ECO:0000256" key="2">
    <source>
        <dbReference type="SAM" id="MobiDB-lite"/>
    </source>
</evidence>
<dbReference type="PANTHER" id="PTHR41259:SF1">
    <property type="entry name" value="DOUBLE-STRAND BREAK REPAIR RAD50 ATPASE, PUTATIVE-RELATED"/>
    <property type="match status" value="1"/>
</dbReference>
<gene>
    <name evidence="5" type="ORF">Pan44_55790</name>
</gene>
<feature type="domain" description="Rad50/SbcC-type AAA" evidence="3">
    <location>
        <begin position="7"/>
        <end position="57"/>
    </location>
</feature>
<dbReference type="OrthoDB" id="268732at2"/>
<dbReference type="SUPFAM" id="SSF52540">
    <property type="entry name" value="P-loop containing nucleoside triphosphate hydrolases"/>
    <property type="match status" value="1"/>
</dbReference>
<evidence type="ECO:0000313" key="5">
    <source>
        <dbReference type="EMBL" id="QDT57510.1"/>
    </source>
</evidence>